<dbReference type="Proteomes" id="UP000053989">
    <property type="component" value="Unassembled WGS sequence"/>
</dbReference>
<organism evidence="1 2">
    <name type="scientific">Scleroderma citrinum Foug A</name>
    <dbReference type="NCBI Taxonomy" id="1036808"/>
    <lineage>
        <taxon>Eukaryota</taxon>
        <taxon>Fungi</taxon>
        <taxon>Dikarya</taxon>
        <taxon>Basidiomycota</taxon>
        <taxon>Agaricomycotina</taxon>
        <taxon>Agaricomycetes</taxon>
        <taxon>Agaricomycetidae</taxon>
        <taxon>Boletales</taxon>
        <taxon>Sclerodermatineae</taxon>
        <taxon>Sclerodermataceae</taxon>
        <taxon>Scleroderma</taxon>
    </lineage>
</organism>
<proteinExistence type="predicted"/>
<gene>
    <name evidence="1" type="ORF">SCLCIDRAFT_1209625</name>
</gene>
<dbReference type="HOGENOM" id="CLU_2543953_0_0_1"/>
<reference evidence="2" key="2">
    <citation type="submission" date="2015-01" db="EMBL/GenBank/DDBJ databases">
        <title>Evolutionary Origins and Diversification of the Mycorrhizal Mutualists.</title>
        <authorList>
            <consortium name="DOE Joint Genome Institute"/>
            <consortium name="Mycorrhizal Genomics Consortium"/>
            <person name="Kohler A."/>
            <person name="Kuo A."/>
            <person name="Nagy L.G."/>
            <person name="Floudas D."/>
            <person name="Copeland A."/>
            <person name="Barry K.W."/>
            <person name="Cichocki N."/>
            <person name="Veneault-Fourrey C."/>
            <person name="LaButti K."/>
            <person name="Lindquist E.A."/>
            <person name="Lipzen A."/>
            <person name="Lundell T."/>
            <person name="Morin E."/>
            <person name="Murat C."/>
            <person name="Riley R."/>
            <person name="Ohm R."/>
            <person name="Sun H."/>
            <person name="Tunlid A."/>
            <person name="Henrissat B."/>
            <person name="Grigoriev I.V."/>
            <person name="Hibbett D.S."/>
            <person name="Martin F."/>
        </authorList>
    </citation>
    <scope>NUCLEOTIDE SEQUENCE [LARGE SCALE GENOMIC DNA]</scope>
    <source>
        <strain evidence="2">Foug A</strain>
    </source>
</reference>
<evidence type="ECO:0000313" key="1">
    <source>
        <dbReference type="EMBL" id="KIM68208.1"/>
    </source>
</evidence>
<reference evidence="1 2" key="1">
    <citation type="submission" date="2014-04" db="EMBL/GenBank/DDBJ databases">
        <authorList>
            <consortium name="DOE Joint Genome Institute"/>
            <person name="Kuo A."/>
            <person name="Kohler A."/>
            <person name="Nagy L.G."/>
            <person name="Floudas D."/>
            <person name="Copeland A."/>
            <person name="Barry K.W."/>
            <person name="Cichocki N."/>
            <person name="Veneault-Fourrey C."/>
            <person name="LaButti K."/>
            <person name="Lindquist E.A."/>
            <person name="Lipzen A."/>
            <person name="Lundell T."/>
            <person name="Morin E."/>
            <person name="Murat C."/>
            <person name="Sun H."/>
            <person name="Tunlid A."/>
            <person name="Henrissat B."/>
            <person name="Grigoriev I.V."/>
            <person name="Hibbett D.S."/>
            <person name="Martin F."/>
            <person name="Nordberg H.P."/>
            <person name="Cantor M.N."/>
            <person name="Hua S.X."/>
        </authorList>
    </citation>
    <scope>NUCLEOTIDE SEQUENCE [LARGE SCALE GENOMIC DNA]</scope>
    <source>
        <strain evidence="1 2">Foug A</strain>
    </source>
</reference>
<keyword evidence="2" id="KW-1185">Reference proteome</keyword>
<sequence length="83" mass="9650">MSHTLLKWRWRFQGAVGRHTENFNPIPRTSCPGCLLRISPDTERWELDFVSDERTICDRRESIGATCRVTVPNRFESMKPVTG</sequence>
<accession>A0A0C3A3I5</accession>
<name>A0A0C3A3I5_9AGAM</name>
<dbReference type="InParanoid" id="A0A0C3A3I5"/>
<protein>
    <submittedName>
        <fullName evidence="1">Uncharacterized protein</fullName>
    </submittedName>
</protein>
<dbReference type="EMBL" id="KN822010">
    <property type="protein sequence ID" value="KIM68208.1"/>
    <property type="molecule type" value="Genomic_DNA"/>
</dbReference>
<dbReference type="AlphaFoldDB" id="A0A0C3A3I5"/>
<evidence type="ECO:0000313" key="2">
    <source>
        <dbReference type="Proteomes" id="UP000053989"/>
    </source>
</evidence>